<feature type="compositionally biased region" description="Low complexity" evidence="11">
    <location>
        <begin position="1"/>
        <end position="20"/>
    </location>
</feature>
<evidence type="ECO:0000256" key="11">
    <source>
        <dbReference type="SAM" id="MobiDB-lite"/>
    </source>
</evidence>
<dbReference type="FunFam" id="3.40.50.970:FF:000013">
    <property type="entry name" value="Pyruvate dehydrogenase E1 component subunit alpha"/>
    <property type="match status" value="1"/>
</dbReference>
<evidence type="ECO:0000256" key="7">
    <source>
        <dbReference type="ARBA" id="ARBA00023317"/>
    </source>
</evidence>
<evidence type="ECO:0000256" key="4">
    <source>
        <dbReference type="ARBA" id="ARBA00014159"/>
    </source>
</evidence>
<dbReference type="EMBL" id="AP014946">
    <property type="protein sequence ID" value="BAT60434.1"/>
    <property type="molecule type" value="Genomic_DNA"/>
</dbReference>
<evidence type="ECO:0000256" key="10">
    <source>
        <dbReference type="RuleBase" id="RU361139"/>
    </source>
</evidence>
<keyword evidence="5 10" id="KW-0560">Oxidoreductase</keyword>
<gene>
    <name evidence="13" type="primary">acoA_2</name>
    <name evidence="10" type="synonym">pdhA</name>
    <name evidence="13" type="ORF">GJW-30_1_02977</name>
</gene>
<evidence type="ECO:0000256" key="3">
    <source>
        <dbReference type="ARBA" id="ARBA00012281"/>
    </source>
</evidence>
<evidence type="ECO:0000256" key="8">
    <source>
        <dbReference type="ARBA" id="ARBA00025211"/>
    </source>
</evidence>
<dbReference type="InterPro" id="IPR050642">
    <property type="entry name" value="PDH_E1_Alpha_Subunit"/>
</dbReference>
<evidence type="ECO:0000256" key="9">
    <source>
        <dbReference type="ARBA" id="ARBA00051231"/>
    </source>
</evidence>
<feature type="region of interest" description="Disordered" evidence="11">
    <location>
        <begin position="1"/>
        <end position="23"/>
    </location>
</feature>
<evidence type="ECO:0000259" key="12">
    <source>
        <dbReference type="Pfam" id="PF00676"/>
    </source>
</evidence>
<evidence type="ECO:0000256" key="2">
    <source>
        <dbReference type="ARBA" id="ARBA00011870"/>
    </source>
</evidence>
<dbReference type="Gene3D" id="3.40.50.970">
    <property type="match status" value="1"/>
</dbReference>
<comment type="subunit">
    <text evidence="2 10">Heterodimer of an alpha and a beta chain.</text>
</comment>
<evidence type="ECO:0000313" key="14">
    <source>
        <dbReference type="Proteomes" id="UP000236884"/>
    </source>
</evidence>
<dbReference type="GO" id="GO:0004739">
    <property type="term" value="F:pyruvate dehydrogenase (acetyl-transferring) activity"/>
    <property type="evidence" value="ECO:0007669"/>
    <property type="project" value="UniProtKB-UniRule"/>
</dbReference>
<dbReference type="SUPFAM" id="SSF52518">
    <property type="entry name" value="Thiamin diphosphate-binding fold (THDP-binding)"/>
    <property type="match status" value="1"/>
</dbReference>
<keyword evidence="6 10" id="KW-0786">Thiamine pyrophosphate</keyword>
<proteinExistence type="predicted"/>
<dbReference type="Pfam" id="PF00676">
    <property type="entry name" value="E1_dh"/>
    <property type="match status" value="1"/>
</dbReference>
<dbReference type="OrthoDB" id="9766715at2"/>
<dbReference type="InterPro" id="IPR017597">
    <property type="entry name" value="Pyrv_DH_E1_asu_subgrp-y"/>
</dbReference>
<comment type="cofactor">
    <cofactor evidence="1 10">
        <name>thiamine diphosphate</name>
        <dbReference type="ChEBI" id="CHEBI:58937"/>
    </cofactor>
</comment>
<reference evidence="13 14" key="1">
    <citation type="submission" date="2015-08" db="EMBL/GenBank/DDBJ databases">
        <title>Investigation of the bacterial diversity of lava forest soil.</title>
        <authorList>
            <person name="Lee J.S."/>
        </authorList>
    </citation>
    <scope>NUCLEOTIDE SEQUENCE [LARGE SCALE GENOMIC DNA]</scope>
    <source>
        <strain evidence="13 14">GJW-30</strain>
    </source>
</reference>
<evidence type="ECO:0000256" key="1">
    <source>
        <dbReference type="ARBA" id="ARBA00001964"/>
    </source>
</evidence>
<keyword evidence="14" id="KW-1185">Reference proteome</keyword>
<protein>
    <recommendedName>
        <fullName evidence="4 10">Pyruvate dehydrogenase E1 component subunit alpha</fullName>
        <ecNumber evidence="3 10">1.2.4.1</ecNumber>
    </recommendedName>
</protein>
<feature type="region of interest" description="Disordered" evidence="11">
    <location>
        <begin position="322"/>
        <end position="343"/>
    </location>
</feature>
<evidence type="ECO:0000256" key="5">
    <source>
        <dbReference type="ARBA" id="ARBA00023002"/>
    </source>
</evidence>
<accession>A0A0S3PWZ1</accession>
<dbReference type="NCBIfam" id="TIGR03182">
    <property type="entry name" value="PDH_E1_alph_y"/>
    <property type="match status" value="1"/>
</dbReference>
<name>A0A0S3PWZ1_9BRAD</name>
<dbReference type="InterPro" id="IPR001017">
    <property type="entry name" value="DH_E1"/>
</dbReference>
<comment type="catalytic activity">
    <reaction evidence="9 10">
        <text>N(6)-[(R)-lipoyl]-L-lysyl-[protein] + pyruvate + H(+) = N(6)-[(R)-S(8)-acetyldihydrolipoyl]-L-lysyl-[protein] + CO2</text>
        <dbReference type="Rhea" id="RHEA:19189"/>
        <dbReference type="Rhea" id="RHEA-COMP:10474"/>
        <dbReference type="Rhea" id="RHEA-COMP:10478"/>
        <dbReference type="ChEBI" id="CHEBI:15361"/>
        <dbReference type="ChEBI" id="CHEBI:15378"/>
        <dbReference type="ChEBI" id="CHEBI:16526"/>
        <dbReference type="ChEBI" id="CHEBI:83099"/>
        <dbReference type="ChEBI" id="CHEBI:83111"/>
        <dbReference type="EC" id="1.2.4.1"/>
    </reaction>
</comment>
<dbReference type="PANTHER" id="PTHR11516">
    <property type="entry name" value="PYRUVATE DEHYDROGENASE E1 COMPONENT, ALPHA SUBUNIT BACTERIAL AND ORGANELLAR"/>
    <property type="match status" value="1"/>
</dbReference>
<dbReference type="PANTHER" id="PTHR11516:SF60">
    <property type="entry name" value="PYRUVATE DEHYDROGENASE E1 COMPONENT SUBUNIT ALPHA"/>
    <property type="match status" value="1"/>
</dbReference>
<sequence>MATKAKSAAAEAQEHTAIGATEPPALTKEQELEAYREMLLIRRFEEKAGQMYGMGLIGGFCHLYIGQEAVVVGMQMAMIEGDQVITGYRDHGHMLACGLDAKGVMAELTGRRGGLSKGKGGSMHMFSVEKNFYGGHGIVGAQVSLGTGLGFANWYRGNKNVSVAYFGDGAANQGQVYESFNMAELWKLPVIYVIENNRYAMGTSVTRSSAQTDFSKRGISFNIPGEQVDGMDVRAVKAAADRATKWCREGNGPIILEMQTYRYRGHSMSDPAKYRTREEVQNVREKSDPIEQVRARMLKNGWAKEDELKKIDADVRDIVNQASEFATHDPEPDPSELYTDILR</sequence>
<organism evidence="13 14">
    <name type="scientific">Variibacter gotjawalensis</name>
    <dbReference type="NCBI Taxonomy" id="1333996"/>
    <lineage>
        <taxon>Bacteria</taxon>
        <taxon>Pseudomonadati</taxon>
        <taxon>Pseudomonadota</taxon>
        <taxon>Alphaproteobacteria</taxon>
        <taxon>Hyphomicrobiales</taxon>
        <taxon>Nitrobacteraceae</taxon>
        <taxon>Variibacter</taxon>
    </lineage>
</organism>
<dbReference type="Proteomes" id="UP000236884">
    <property type="component" value="Chromosome"/>
</dbReference>
<dbReference type="RefSeq" id="WP_096356631.1">
    <property type="nucleotide sequence ID" value="NZ_AP014946.1"/>
</dbReference>
<dbReference type="InterPro" id="IPR029061">
    <property type="entry name" value="THDP-binding"/>
</dbReference>
<evidence type="ECO:0000313" key="13">
    <source>
        <dbReference type="EMBL" id="BAT60434.1"/>
    </source>
</evidence>
<dbReference type="GO" id="GO:0006086">
    <property type="term" value="P:pyruvate decarboxylation to acetyl-CoA"/>
    <property type="evidence" value="ECO:0007669"/>
    <property type="project" value="InterPro"/>
</dbReference>
<dbReference type="CDD" id="cd02000">
    <property type="entry name" value="TPP_E1_PDC_ADC_BCADC"/>
    <property type="match status" value="1"/>
</dbReference>
<dbReference type="KEGG" id="vgo:GJW-30_1_02977"/>
<dbReference type="AlphaFoldDB" id="A0A0S3PWZ1"/>
<feature type="domain" description="Dehydrogenase E1 component" evidence="12">
    <location>
        <begin position="37"/>
        <end position="334"/>
    </location>
</feature>
<keyword evidence="7 10" id="KW-0670">Pyruvate</keyword>
<comment type="function">
    <text evidence="8">The pyruvate dehydrogenase complex catalyzes the overall conversion of pyruvate to acetyl-CoA and CO(2). It contains multiple copies of three enzymatic components: pyruvate dehydrogenase (E1), dihydrolipoamide acetyltransferase (E2) and lipoamide dehydrogenase (E3).</text>
</comment>
<dbReference type="EC" id="1.2.4.1" evidence="3 10"/>
<evidence type="ECO:0000256" key="6">
    <source>
        <dbReference type="ARBA" id="ARBA00023052"/>
    </source>
</evidence>